<evidence type="ECO:0000256" key="6">
    <source>
        <dbReference type="ARBA" id="ARBA00022723"/>
    </source>
</evidence>
<sequence length="242" mass="26858">MTMSIPATLKPAPAGLAQTFTEQSENPKSVYEKKLESTTFDSIPDALEAIARGDMVIVVDDENRENEGDLIFPADAATVDKLAFMVRYTSGYICCSIPEERFQQLRIPLMVENNTDGFRTTYGVTVDYRHHTTTGISAHDRCLTVRALADPNIIDPTDFTRPGHMLPLRASKNGVLSRAGHTETALDLCRLAGRNLAGVLCELVNDDGTMKRRDDCYRFAKEHGLKLITIADLITYRKANNC</sequence>
<keyword evidence="8" id="KW-0318">Glutathionylation</keyword>
<name>A0A9W8EA20_9FUNG</name>
<dbReference type="FunFam" id="3.90.870.10:FF:000002">
    <property type="entry name" value="3,4-dihydroxy-2-butanone 4-phosphate synthase"/>
    <property type="match status" value="1"/>
</dbReference>
<comment type="pathway">
    <text evidence="1 12">Cofactor biosynthesis; riboflavin biosynthesis; 2-hydroxy-3-oxobutyl phosphate from D-ribulose 5-phosphate: step 1/1.</text>
</comment>
<keyword evidence="14" id="KW-1185">Reference proteome</keyword>
<gene>
    <name evidence="13" type="ORF">IWQ62_000067</name>
</gene>
<dbReference type="EMBL" id="JANBPY010000002">
    <property type="protein sequence ID" value="KAJ1970240.1"/>
    <property type="molecule type" value="Genomic_DNA"/>
</dbReference>
<dbReference type="InterPro" id="IPR000422">
    <property type="entry name" value="DHBP_synthase_RibB"/>
</dbReference>
<dbReference type="GO" id="GO:0008686">
    <property type="term" value="F:3,4-dihydroxy-2-butanone-4-phosphate synthase activity"/>
    <property type="evidence" value="ECO:0007669"/>
    <property type="project" value="UniProtKB-EC"/>
</dbReference>
<dbReference type="OrthoDB" id="60371at2759"/>
<comment type="cofactor">
    <cofactor evidence="12">
        <name>Mg(2+)</name>
        <dbReference type="ChEBI" id="CHEBI:18420"/>
    </cofactor>
    <cofactor evidence="12">
        <name>Mn(2+)</name>
        <dbReference type="ChEBI" id="CHEBI:29035"/>
    </cofactor>
    <text evidence="12">Binds 2 divalent metal cations per subunit. Magnesium or manganese.</text>
</comment>
<keyword evidence="7 12" id="KW-0460">Magnesium</keyword>
<dbReference type="SUPFAM" id="SSF55821">
    <property type="entry name" value="YrdC/RibB"/>
    <property type="match status" value="1"/>
</dbReference>
<dbReference type="GO" id="GO:0046872">
    <property type="term" value="F:metal ion binding"/>
    <property type="evidence" value="ECO:0007669"/>
    <property type="project" value="UniProtKB-KW"/>
</dbReference>
<dbReference type="NCBIfam" id="TIGR00506">
    <property type="entry name" value="ribB"/>
    <property type="match status" value="1"/>
</dbReference>
<dbReference type="PANTHER" id="PTHR21327">
    <property type="entry name" value="GTP CYCLOHYDROLASE II-RELATED"/>
    <property type="match status" value="1"/>
</dbReference>
<evidence type="ECO:0000256" key="4">
    <source>
        <dbReference type="ARBA" id="ARBA00018836"/>
    </source>
</evidence>
<comment type="caution">
    <text evidence="13">The sequence shown here is derived from an EMBL/GenBank/DDBJ whole genome shotgun (WGS) entry which is preliminary data.</text>
</comment>
<comment type="similarity">
    <text evidence="11 12">Belongs to the DHBP synthase family.</text>
</comment>
<dbReference type="InterPro" id="IPR017945">
    <property type="entry name" value="DHBP_synth_RibB-like_a/b_dom"/>
</dbReference>
<evidence type="ECO:0000256" key="8">
    <source>
        <dbReference type="ARBA" id="ARBA00023206"/>
    </source>
</evidence>
<dbReference type="GO" id="GO:0005829">
    <property type="term" value="C:cytosol"/>
    <property type="evidence" value="ECO:0007669"/>
    <property type="project" value="TreeGrafter"/>
</dbReference>
<dbReference type="Proteomes" id="UP001150925">
    <property type="component" value="Unassembled WGS sequence"/>
</dbReference>
<evidence type="ECO:0000256" key="3">
    <source>
        <dbReference type="ARBA" id="ARBA00012153"/>
    </source>
</evidence>
<keyword evidence="10 12" id="KW-0456">Lyase</keyword>
<dbReference type="GO" id="GO:0005758">
    <property type="term" value="C:mitochondrial intermembrane space"/>
    <property type="evidence" value="ECO:0007669"/>
    <property type="project" value="TreeGrafter"/>
</dbReference>
<evidence type="ECO:0000256" key="10">
    <source>
        <dbReference type="ARBA" id="ARBA00023239"/>
    </source>
</evidence>
<dbReference type="HAMAP" id="MF_00180">
    <property type="entry name" value="RibB"/>
    <property type="match status" value="1"/>
</dbReference>
<evidence type="ECO:0000256" key="12">
    <source>
        <dbReference type="RuleBase" id="RU003843"/>
    </source>
</evidence>
<comment type="function">
    <text evidence="12">Catalyzes the conversion of D-ribulose 5-phosphate to formate and 3,4-dihydroxy-2-butanone 4-phosphate.</text>
</comment>
<dbReference type="AlphaFoldDB" id="A0A9W8EA20"/>
<evidence type="ECO:0000256" key="1">
    <source>
        <dbReference type="ARBA" id="ARBA00004904"/>
    </source>
</evidence>
<comment type="subunit">
    <text evidence="2 12">Homodimer.</text>
</comment>
<keyword evidence="6 12" id="KW-0479">Metal-binding</keyword>
<evidence type="ECO:0000313" key="14">
    <source>
        <dbReference type="Proteomes" id="UP001150925"/>
    </source>
</evidence>
<dbReference type="EC" id="4.1.99.12" evidence="3 12"/>
<proteinExistence type="inferred from homology"/>
<comment type="catalytic activity">
    <reaction evidence="12">
        <text>D-ribulose 5-phosphate = (2S)-2-hydroxy-3-oxobutyl phosphate + formate + H(+)</text>
        <dbReference type="Rhea" id="RHEA:18457"/>
        <dbReference type="ChEBI" id="CHEBI:15378"/>
        <dbReference type="ChEBI" id="CHEBI:15740"/>
        <dbReference type="ChEBI" id="CHEBI:58121"/>
        <dbReference type="ChEBI" id="CHEBI:58830"/>
        <dbReference type="EC" id="4.1.99.12"/>
    </reaction>
</comment>
<evidence type="ECO:0000256" key="7">
    <source>
        <dbReference type="ARBA" id="ARBA00022842"/>
    </source>
</evidence>
<keyword evidence="9 12" id="KW-0464">Manganese</keyword>
<organism evidence="13 14">
    <name type="scientific">Dispira parvispora</name>
    <dbReference type="NCBI Taxonomy" id="1520584"/>
    <lineage>
        <taxon>Eukaryota</taxon>
        <taxon>Fungi</taxon>
        <taxon>Fungi incertae sedis</taxon>
        <taxon>Zoopagomycota</taxon>
        <taxon>Kickxellomycotina</taxon>
        <taxon>Dimargaritomycetes</taxon>
        <taxon>Dimargaritales</taxon>
        <taxon>Dimargaritaceae</taxon>
        <taxon>Dispira</taxon>
    </lineage>
</organism>
<accession>A0A9W8EA20</accession>
<evidence type="ECO:0000256" key="11">
    <source>
        <dbReference type="ARBA" id="ARBA00060730"/>
    </source>
</evidence>
<dbReference type="Pfam" id="PF00926">
    <property type="entry name" value="DHBP_synthase"/>
    <property type="match status" value="1"/>
</dbReference>
<keyword evidence="5 12" id="KW-0686">Riboflavin biosynthesis</keyword>
<evidence type="ECO:0000313" key="13">
    <source>
        <dbReference type="EMBL" id="KAJ1970240.1"/>
    </source>
</evidence>
<dbReference type="Gene3D" id="3.90.870.10">
    <property type="entry name" value="DHBP synthase"/>
    <property type="match status" value="1"/>
</dbReference>
<dbReference type="GO" id="GO:0009231">
    <property type="term" value="P:riboflavin biosynthetic process"/>
    <property type="evidence" value="ECO:0007669"/>
    <property type="project" value="UniProtKB-KW"/>
</dbReference>
<reference evidence="13" key="1">
    <citation type="submission" date="2022-07" db="EMBL/GenBank/DDBJ databases">
        <title>Phylogenomic reconstructions and comparative analyses of Kickxellomycotina fungi.</title>
        <authorList>
            <person name="Reynolds N.K."/>
            <person name="Stajich J.E."/>
            <person name="Barry K."/>
            <person name="Grigoriev I.V."/>
            <person name="Crous P."/>
            <person name="Smith M.E."/>
        </authorList>
    </citation>
    <scope>NUCLEOTIDE SEQUENCE</scope>
    <source>
        <strain evidence="13">RSA 1196</strain>
    </source>
</reference>
<protein>
    <recommendedName>
        <fullName evidence="4 12">3,4-dihydroxy-2-butanone 4-phosphate synthase</fullName>
        <shortName evidence="12">DHBP synthase</shortName>
        <ecNumber evidence="3 12">4.1.99.12</ecNumber>
    </recommendedName>
</protein>
<evidence type="ECO:0000256" key="5">
    <source>
        <dbReference type="ARBA" id="ARBA00022619"/>
    </source>
</evidence>
<dbReference type="PANTHER" id="PTHR21327:SF18">
    <property type="entry name" value="3,4-DIHYDROXY-2-BUTANONE 4-PHOSPHATE SYNTHASE"/>
    <property type="match status" value="1"/>
</dbReference>
<evidence type="ECO:0000256" key="2">
    <source>
        <dbReference type="ARBA" id="ARBA00011738"/>
    </source>
</evidence>
<evidence type="ECO:0000256" key="9">
    <source>
        <dbReference type="ARBA" id="ARBA00023211"/>
    </source>
</evidence>